<protein>
    <submittedName>
        <fullName evidence="5">Helix-turn-helix transcriptional regulator</fullName>
    </submittedName>
</protein>
<accession>A0ABR7PC32</accession>
<comment type="caution">
    <text evidence="5">The sequence shown here is derived from an EMBL/GenBank/DDBJ whole genome shotgun (WGS) entry which is preliminary data.</text>
</comment>
<dbReference type="PANTHER" id="PTHR43280:SF2">
    <property type="entry name" value="HTH-TYPE TRANSCRIPTIONAL REGULATOR EXSA"/>
    <property type="match status" value="1"/>
</dbReference>
<dbReference type="Gene3D" id="1.10.10.60">
    <property type="entry name" value="Homeodomain-like"/>
    <property type="match status" value="2"/>
</dbReference>
<sequence>MLRYIRSGAATFFIDDKELSVEKNQIIYVPRNCKLSCYAQTDNFSFTSIRFTTSVFFEGGDFLADYYGIPLITEAQGEEKYFDLIYDYIKSEDPARIYFVRGYLEILIGTMISRADADNYSLLKRNKTDEEYTLEKVRQRIRKSDNRIDSRIQVVVDYIALHPTERYTPESMAKMAELSKQRFSHLFKEQLGKAPMTYLKELRLTTAARKLLVTNDNISDIAYSVGYEDPNYFTREFKHAFGYTPNQYRKSARD</sequence>
<dbReference type="PROSITE" id="PS00041">
    <property type="entry name" value="HTH_ARAC_FAMILY_1"/>
    <property type="match status" value="1"/>
</dbReference>
<dbReference type="Pfam" id="PF12833">
    <property type="entry name" value="HTH_18"/>
    <property type="match status" value="1"/>
</dbReference>
<keyword evidence="2" id="KW-0238">DNA-binding</keyword>
<dbReference type="PROSITE" id="PS01124">
    <property type="entry name" value="HTH_ARAC_FAMILY_2"/>
    <property type="match status" value="1"/>
</dbReference>
<proteinExistence type="predicted"/>
<dbReference type="PANTHER" id="PTHR43280">
    <property type="entry name" value="ARAC-FAMILY TRANSCRIPTIONAL REGULATOR"/>
    <property type="match status" value="1"/>
</dbReference>
<evidence type="ECO:0000313" key="6">
    <source>
        <dbReference type="Proteomes" id="UP000661649"/>
    </source>
</evidence>
<dbReference type="PRINTS" id="PR00032">
    <property type="entry name" value="HTHARAC"/>
</dbReference>
<dbReference type="InterPro" id="IPR014710">
    <property type="entry name" value="RmlC-like_jellyroll"/>
</dbReference>
<feature type="domain" description="HTH araC/xylS-type" evidence="4">
    <location>
        <begin position="153"/>
        <end position="251"/>
    </location>
</feature>
<dbReference type="Gene3D" id="2.60.120.10">
    <property type="entry name" value="Jelly Rolls"/>
    <property type="match status" value="1"/>
</dbReference>
<evidence type="ECO:0000256" key="2">
    <source>
        <dbReference type="ARBA" id="ARBA00023125"/>
    </source>
</evidence>
<evidence type="ECO:0000259" key="4">
    <source>
        <dbReference type="PROSITE" id="PS01124"/>
    </source>
</evidence>
<evidence type="ECO:0000256" key="3">
    <source>
        <dbReference type="ARBA" id="ARBA00023163"/>
    </source>
</evidence>
<dbReference type="InterPro" id="IPR009057">
    <property type="entry name" value="Homeodomain-like_sf"/>
</dbReference>
<evidence type="ECO:0000313" key="5">
    <source>
        <dbReference type="EMBL" id="MBC8628975.1"/>
    </source>
</evidence>
<name>A0ABR7PC32_9FIRM</name>
<keyword evidence="6" id="KW-1185">Reference proteome</keyword>
<dbReference type="Proteomes" id="UP000661649">
    <property type="component" value="Unassembled WGS sequence"/>
</dbReference>
<evidence type="ECO:0000256" key="1">
    <source>
        <dbReference type="ARBA" id="ARBA00023015"/>
    </source>
</evidence>
<reference evidence="5 6" key="1">
    <citation type="submission" date="2020-08" db="EMBL/GenBank/DDBJ databases">
        <title>Genome public.</title>
        <authorList>
            <person name="Liu C."/>
            <person name="Sun Q."/>
        </authorList>
    </citation>
    <scope>NUCLEOTIDE SEQUENCE [LARGE SCALE GENOMIC DNA]</scope>
    <source>
        <strain evidence="5 6">3_YM_SP_D4_24.mj</strain>
    </source>
</reference>
<keyword evidence="3" id="KW-0804">Transcription</keyword>
<dbReference type="EMBL" id="JACRTP010000004">
    <property type="protein sequence ID" value="MBC8628975.1"/>
    <property type="molecule type" value="Genomic_DNA"/>
</dbReference>
<gene>
    <name evidence="5" type="ORF">H8712_10205</name>
</gene>
<organism evidence="5 6">
    <name type="scientific">Blautia stercoris</name>
    <dbReference type="NCBI Taxonomy" id="871664"/>
    <lineage>
        <taxon>Bacteria</taxon>
        <taxon>Bacillati</taxon>
        <taxon>Bacillota</taxon>
        <taxon>Clostridia</taxon>
        <taxon>Lachnospirales</taxon>
        <taxon>Lachnospiraceae</taxon>
        <taxon>Blautia</taxon>
    </lineage>
</organism>
<dbReference type="SUPFAM" id="SSF51182">
    <property type="entry name" value="RmlC-like cupins"/>
    <property type="match status" value="1"/>
</dbReference>
<dbReference type="SUPFAM" id="SSF46689">
    <property type="entry name" value="Homeodomain-like"/>
    <property type="match status" value="2"/>
</dbReference>
<dbReference type="InterPro" id="IPR020449">
    <property type="entry name" value="Tscrpt_reg_AraC-type_HTH"/>
</dbReference>
<dbReference type="InterPro" id="IPR018060">
    <property type="entry name" value="HTH_AraC"/>
</dbReference>
<dbReference type="InterPro" id="IPR011051">
    <property type="entry name" value="RmlC_Cupin_sf"/>
</dbReference>
<keyword evidence="1" id="KW-0805">Transcription regulation</keyword>
<dbReference type="SMART" id="SM00342">
    <property type="entry name" value="HTH_ARAC"/>
    <property type="match status" value="1"/>
</dbReference>
<dbReference type="InterPro" id="IPR018062">
    <property type="entry name" value="HTH_AraC-typ_CS"/>
</dbReference>